<dbReference type="PANTHER" id="PTHR33623">
    <property type="entry name" value="OS04G0572500 PROTEIN"/>
    <property type="match status" value="1"/>
</dbReference>
<comment type="caution">
    <text evidence="2">The sequence shown here is derived from an EMBL/GenBank/DDBJ whole genome shotgun (WGS) entry which is preliminary data.</text>
</comment>
<evidence type="ECO:0000256" key="1">
    <source>
        <dbReference type="SAM" id="MobiDB-lite"/>
    </source>
</evidence>
<feature type="region of interest" description="Disordered" evidence="1">
    <location>
        <begin position="251"/>
        <end position="322"/>
    </location>
</feature>
<feature type="compositionally biased region" description="Acidic residues" evidence="1">
    <location>
        <begin position="307"/>
        <end position="322"/>
    </location>
</feature>
<evidence type="ECO:0000313" key="3">
    <source>
        <dbReference type="Proteomes" id="UP001454036"/>
    </source>
</evidence>
<keyword evidence="3" id="KW-1185">Reference proteome</keyword>
<reference evidence="2 3" key="1">
    <citation type="submission" date="2024-01" db="EMBL/GenBank/DDBJ databases">
        <title>The complete chloroplast genome sequence of Lithospermum erythrorhizon: insights into the phylogenetic relationship among Boraginaceae species and the maternal lineages of purple gromwells.</title>
        <authorList>
            <person name="Okada T."/>
            <person name="Watanabe K."/>
        </authorList>
    </citation>
    <scope>NUCLEOTIDE SEQUENCE [LARGE SCALE GENOMIC DNA]</scope>
</reference>
<dbReference type="EMBL" id="BAABME010012601">
    <property type="protein sequence ID" value="GAA0185311.1"/>
    <property type="molecule type" value="Genomic_DNA"/>
</dbReference>
<dbReference type="PANTHER" id="PTHR33623:SF5">
    <property type="entry name" value="HISTONE-LYSINE N-METHYLTRANSFERASE SETD1B-LIKE PROTEIN"/>
    <property type="match status" value="1"/>
</dbReference>
<dbReference type="AlphaFoldDB" id="A0AAV3RZM9"/>
<name>A0AAV3RZM9_LITER</name>
<evidence type="ECO:0000313" key="2">
    <source>
        <dbReference type="EMBL" id="GAA0185311.1"/>
    </source>
</evidence>
<proteinExistence type="predicted"/>
<protein>
    <submittedName>
        <fullName evidence="2">Uncharacterized protein</fullName>
    </submittedName>
</protein>
<dbReference type="Proteomes" id="UP001454036">
    <property type="component" value="Unassembled WGS sequence"/>
</dbReference>
<sequence length="344" mass="38997">MMAFKHLHELLKEDQEPFQLKSYISDKRYQLKRPNNPSNTLQIKKNITIVTKKSSLATKHSFCKNACFLSFQNSPDVRKSPFFDFPSPSKKSPLIRNGAVLLHVPAKTAALLFEAALRVQSQRNSKEKRGVGFGILGSILKKFKERNTNKQSSRHIPVVTTLRNRNKKKQIGKNVIEVEEKCVEQERRIVSGYCNNSRLSSAGWSESNEEKSLDLESSCSEESEDYSLEEAFAAYEKRFCSSPLSSFRFSLRRSPSGHRTPELSSPAASPRGQNGKKQEQTEGSNIVLEDEKEQCSPVSVLDTPYEAYDDDGLECGDEEEYEDNDYYVEDYNESNGSYAIVQGK</sequence>
<organism evidence="2 3">
    <name type="scientific">Lithospermum erythrorhizon</name>
    <name type="common">Purple gromwell</name>
    <name type="synonym">Lithospermum officinale var. erythrorhizon</name>
    <dbReference type="NCBI Taxonomy" id="34254"/>
    <lineage>
        <taxon>Eukaryota</taxon>
        <taxon>Viridiplantae</taxon>
        <taxon>Streptophyta</taxon>
        <taxon>Embryophyta</taxon>
        <taxon>Tracheophyta</taxon>
        <taxon>Spermatophyta</taxon>
        <taxon>Magnoliopsida</taxon>
        <taxon>eudicotyledons</taxon>
        <taxon>Gunneridae</taxon>
        <taxon>Pentapetalae</taxon>
        <taxon>asterids</taxon>
        <taxon>lamiids</taxon>
        <taxon>Boraginales</taxon>
        <taxon>Boraginaceae</taxon>
        <taxon>Boraginoideae</taxon>
        <taxon>Lithospermeae</taxon>
        <taxon>Lithospermum</taxon>
    </lineage>
</organism>
<accession>A0AAV3RZM9</accession>
<gene>
    <name evidence="2" type="ORF">LIER_32599</name>
</gene>